<dbReference type="STRING" id="1379903.ATO8_09308"/>
<protein>
    <recommendedName>
        <fullName evidence="3">Sulfotransferase domain-containing protein</fullName>
    </recommendedName>
</protein>
<gene>
    <name evidence="1" type="ORF">ATO8_09308</name>
</gene>
<comment type="caution">
    <text evidence="1">The sequence shown here is derived from an EMBL/GenBank/DDBJ whole genome shotgun (WGS) entry which is preliminary data.</text>
</comment>
<reference evidence="1 2" key="1">
    <citation type="journal article" date="2014" name="Antonie Van Leeuwenhoek">
        <title>Roseivivax atlanticus sp. nov., isolated from surface seawater of the Atlantic Ocean.</title>
        <authorList>
            <person name="Li G."/>
            <person name="Lai Q."/>
            <person name="Liu X."/>
            <person name="Sun F."/>
            <person name="Shao Z."/>
        </authorList>
    </citation>
    <scope>NUCLEOTIDE SEQUENCE [LARGE SCALE GENOMIC DNA]</scope>
    <source>
        <strain evidence="1 2">22II-s10s</strain>
    </source>
</reference>
<proteinExistence type="predicted"/>
<sequence length="276" mass="31542">MNRRIILHVGSPKCGSTFLQRVMHQNADTLLAHGIRYPAPPEAHPGNAGDLKTIDRDRYEAMFADDVHTVVLSHEDLYSKARTADALVGLAQPEGTEIQVVAFLRPFSDFLFGDYSQLMKQNFDRYLQARRPYDGMTFRDLIDRRVDKLDPARFLSNWQARVKTPPVHVAGHRDIRPVMEGLLGADMDLDWTVERHTTNPSLRMEDCDRIAEAMRRPDVSDETIKQMFIAAFHRTGRPDSGRNGARRRVIEGLFEDQNAAIEARFGYDNRLPPDKL</sequence>
<dbReference type="Proteomes" id="UP000019063">
    <property type="component" value="Unassembled WGS sequence"/>
</dbReference>
<dbReference type="eggNOG" id="ENOG5033B5H">
    <property type="taxonomic scope" value="Bacteria"/>
</dbReference>
<accession>W4HJ38</accession>
<evidence type="ECO:0000313" key="1">
    <source>
        <dbReference type="EMBL" id="ETW12729.1"/>
    </source>
</evidence>
<evidence type="ECO:0008006" key="3">
    <source>
        <dbReference type="Google" id="ProtNLM"/>
    </source>
</evidence>
<dbReference type="PATRIC" id="fig|1317118.6.peg.1922"/>
<dbReference type="InterPro" id="IPR027417">
    <property type="entry name" value="P-loop_NTPase"/>
</dbReference>
<name>W4HJ38_9RHOB</name>
<dbReference type="AlphaFoldDB" id="W4HJ38"/>
<dbReference type="RefSeq" id="WP_043844055.1">
    <property type="nucleotide sequence ID" value="NZ_AQQW01000005.1"/>
</dbReference>
<dbReference type="EMBL" id="AQQW01000005">
    <property type="protein sequence ID" value="ETW12729.1"/>
    <property type="molecule type" value="Genomic_DNA"/>
</dbReference>
<keyword evidence="2" id="KW-1185">Reference proteome</keyword>
<organism evidence="1 2">
    <name type="scientific">Roseivivax marinus</name>
    <dbReference type="NCBI Taxonomy" id="1379903"/>
    <lineage>
        <taxon>Bacteria</taxon>
        <taxon>Pseudomonadati</taxon>
        <taxon>Pseudomonadota</taxon>
        <taxon>Alphaproteobacteria</taxon>
        <taxon>Rhodobacterales</taxon>
        <taxon>Roseobacteraceae</taxon>
        <taxon>Roseivivax</taxon>
    </lineage>
</organism>
<evidence type="ECO:0000313" key="2">
    <source>
        <dbReference type="Proteomes" id="UP000019063"/>
    </source>
</evidence>
<dbReference type="SUPFAM" id="SSF52540">
    <property type="entry name" value="P-loop containing nucleoside triphosphate hydrolases"/>
    <property type="match status" value="1"/>
</dbReference>